<evidence type="ECO:0000313" key="13">
    <source>
        <dbReference type="Proteomes" id="UP000237438"/>
    </source>
</evidence>
<comment type="similarity">
    <text evidence="8">Belongs to the IRC22 family.</text>
</comment>
<keyword evidence="5 10" id="KW-1133">Transmembrane helix</keyword>
<feature type="chain" id="PRO_5015536037" evidence="11">
    <location>
        <begin position="23"/>
        <end position="283"/>
    </location>
</feature>
<gene>
    <name evidence="12" type="ORF">EPUL_001668</name>
</gene>
<feature type="transmembrane region" description="Helical" evidence="10">
    <location>
        <begin position="174"/>
        <end position="195"/>
    </location>
</feature>
<comment type="function">
    <text evidence="7">Is probably involved in a pathway contributing to genomic integrity.</text>
</comment>
<feature type="compositionally biased region" description="Low complexity" evidence="9">
    <location>
        <begin position="231"/>
        <end position="245"/>
    </location>
</feature>
<feature type="region of interest" description="Disordered" evidence="9">
    <location>
        <begin position="218"/>
        <end position="283"/>
    </location>
</feature>
<dbReference type="InterPro" id="IPR005595">
    <property type="entry name" value="TRAP_alpha"/>
</dbReference>
<evidence type="ECO:0000313" key="12">
    <source>
        <dbReference type="EMBL" id="POS86898.1"/>
    </source>
</evidence>
<feature type="compositionally biased region" description="Basic and acidic residues" evidence="9">
    <location>
        <begin position="248"/>
        <end position="258"/>
    </location>
</feature>
<dbReference type="STRING" id="225359.A0A2S4PXX7"/>
<dbReference type="PANTHER" id="PTHR12924:SF0">
    <property type="entry name" value="TRANSLOCON-ASSOCIATED PROTEIN SUBUNIT ALPHA"/>
    <property type="match status" value="1"/>
</dbReference>
<keyword evidence="13" id="KW-1185">Reference proteome</keyword>
<feature type="signal peptide" evidence="11">
    <location>
        <begin position="1"/>
        <end position="22"/>
    </location>
</feature>
<evidence type="ECO:0000256" key="9">
    <source>
        <dbReference type="SAM" id="MobiDB-lite"/>
    </source>
</evidence>
<dbReference type="AlphaFoldDB" id="A0A2S4PXX7"/>
<proteinExistence type="inferred from homology"/>
<evidence type="ECO:0000256" key="2">
    <source>
        <dbReference type="ARBA" id="ARBA00022692"/>
    </source>
</evidence>
<evidence type="ECO:0000256" key="3">
    <source>
        <dbReference type="ARBA" id="ARBA00022729"/>
    </source>
</evidence>
<feature type="compositionally biased region" description="Basic residues" evidence="9">
    <location>
        <begin position="259"/>
        <end position="269"/>
    </location>
</feature>
<accession>A0A2S4PXX7</accession>
<dbReference type="Pfam" id="PF03896">
    <property type="entry name" value="TRAP_alpha"/>
    <property type="match status" value="1"/>
</dbReference>
<comment type="caution">
    <text evidence="12">The sequence shown here is derived from an EMBL/GenBank/DDBJ whole genome shotgun (WGS) entry which is preliminary data.</text>
</comment>
<dbReference type="PANTHER" id="PTHR12924">
    <property type="entry name" value="TRANSLOCON-ASSOCIATED PROTEIN, ALPHA SUBUNIT"/>
    <property type="match status" value="1"/>
</dbReference>
<evidence type="ECO:0000256" key="7">
    <source>
        <dbReference type="ARBA" id="ARBA00037565"/>
    </source>
</evidence>
<dbReference type="OrthoDB" id="1926781at2759"/>
<keyword evidence="2 10" id="KW-0812">Transmembrane</keyword>
<keyword evidence="3 11" id="KW-0732">Signal</keyword>
<sequence length="283" mass="31156">MGFSRIATLVFLTLCIIRSIYAANPAEDKRSPSPKLAVSVITSFPSSSDELGLTIFNGQKTKALLEFTNSEAEPIIVSSVKGTLSSLESSPTEKIPINGNLLNLTAARFNIAIQSGEKQSLAYTFTTDLHPRNLRMNIFATISNQNGSSYQIQAFNKTVTIADPVASIFDPQIIFLYFCVTAIIGALLFWAYSSWIKPLLPQTKRGLKGEEYVRRSNKLDKASIPSKNQNTTLDSSSSSDTPTSLETKAYDESWIPDHHIKKPAVKRVRGSNSKKNSKNEISK</sequence>
<name>A0A2S4PXX7_9PEZI</name>
<dbReference type="GO" id="GO:0005789">
    <property type="term" value="C:endoplasmic reticulum membrane"/>
    <property type="evidence" value="ECO:0007669"/>
    <property type="project" value="UniProtKB-SubCell"/>
</dbReference>
<keyword evidence="4" id="KW-0256">Endoplasmic reticulum</keyword>
<evidence type="ECO:0000256" key="11">
    <source>
        <dbReference type="SAM" id="SignalP"/>
    </source>
</evidence>
<reference evidence="12 13" key="1">
    <citation type="submission" date="2017-10" db="EMBL/GenBank/DDBJ databases">
        <title>Development of genomic resources for the powdery mildew, Erysiphe pulchra.</title>
        <authorList>
            <person name="Wadl P.A."/>
            <person name="Mack B.M."/>
            <person name="Moore G."/>
            <person name="Beltz S.B."/>
        </authorList>
    </citation>
    <scope>NUCLEOTIDE SEQUENCE [LARGE SCALE GENOMIC DNA]</scope>
    <source>
        <strain evidence="12">Cflorida</strain>
    </source>
</reference>
<dbReference type="EMBL" id="PEDP01000230">
    <property type="protein sequence ID" value="POS86898.1"/>
    <property type="molecule type" value="Genomic_DNA"/>
</dbReference>
<evidence type="ECO:0000256" key="10">
    <source>
        <dbReference type="SAM" id="Phobius"/>
    </source>
</evidence>
<evidence type="ECO:0000256" key="1">
    <source>
        <dbReference type="ARBA" id="ARBA00004115"/>
    </source>
</evidence>
<dbReference type="Proteomes" id="UP000237438">
    <property type="component" value="Unassembled WGS sequence"/>
</dbReference>
<keyword evidence="6 10" id="KW-0472">Membrane</keyword>
<evidence type="ECO:0000256" key="8">
    <source>
        <dbReference type="ARBA" id="ARBA00038311"/>
    </source>
</evidence>
<evidence type="ECO:0000256" key="5">
    <source>
        <dbReference type="ARBA" id="ARBA00022989"/>
    </source>
</evidence>
<organism evidence="12 13">
    <name type="scientific">Erysiphe pulchra</name>
    <dbReference type="NCBI Taxonomy" id="225359"/>
    <lineage>
        <taxon>Eukaryota</taxon>
        <taxon>Fungi</taxon>
        <taxon>Dikarya</taxon>
        <taxon>Ascomycota</taxon>
        <taxon>Pezizomycotina</taxon>
        <taxon>Leotiomycetes</taxon>
        <taxon>Erysiphales</taxon>
        <taxon>Erysiphaceae</taxon>
        <taxon>Erysiphe</taxon>
    </lineage>
</organism>
<evidence type="ECO:0000256" key="4">
    <source>
        <dbReference type="ARBA" id="ARBA00022824"/>
    </source>
</evidence>
<protein>
    <submittedName>
        <fullName evidence="12">Uncharacterized protein</fullName>
    </submittedName>
</protein>
<comment type="subcellular location">
    <subcellularLocation>
        <location evidence="1">Endoplasmic reticulum membrane</location>
        <topology evidence="1">Single-pass type I membrane protein</topology>
    </subcellularLocation>
</comment>
<evidence type="ECO:0000256" key="6">
    <source>
        <dbReference type="ARBA" id="ARBA00023136"/>
    </source>
</evidence>